<dbReference type="Pfam" id="PF00067">
    <property type="entry name" value="p450"/>
    <property type="match status" value="1"/>
</dbReference>
<reference evidence="4 5" key="2">
    <citation type="submission" date="2017-08" db="EMBL/GenBank/DDBJ databases">
        <authorList>
            <person name="de Groot N.N."/>
        </authorList>
    </citation>
    <scope>NUCLEOTIDE SEQUENCE [LARGE SCALE GENOMIC DNA]</scope>
    <source>
        <strain evidence="4">Orrdi1</strain>
    </source>
</reference>
<keyword evidence="2" id="KW-0349">Heme</keyword>
<sequence>MSAGLLLAEHEAAPAGPAPGQAVPRRDDAAILTPLFQDDLIARERDGVLRLYKALTRDRPLFRDANGSWVVSSFEQGCAVLSDPAYVAQPPLPAEEAAVYAPILATMLLRDGDAHAALRRHFAPLFKTQRMDRLHAFMDQDIATCVAALPASAFDAGASLAHHLPARMACVLMGLAPEHAPRLVALTAPVLRLISGTPLPPTSMLALLQASRVAIQALATLMARQAPATLHYLDIDPHALATHALSDGTEHASCASNLCLLFVAAYTTSMLSLGNTLALATQRPGLWTQMAQEPSRIPRTVAELGRLAPAAQALQRYAAHDLTLGDVPLRAGEPVVVMVAAANRDPRAFEHPDEVDLGRHARTLTFGAGPHGCVGVGLARRQLGGLLAALTSRYPRLAPLARPSRGLQIGTFLGYDRLWLGVPAESAKAPAPVRQPNA</sequence>
<dbReference type="KEGG" id="odi:ODI_R0617"/>
<dbReference type="PRINTS" id="PR00359">
    <property type="entry name" value="BP450"/>
</dbReference>
<evidence type="ECO:0000256" key="2">
    <source>
        <dbReference type="RuleBase" id="RU000461"/>
    </source>
</evidence>
<dbReference type="EMBL" id="LT907988">
    <property type="protein sequence ID" value="SOE47050.1"/>
    <property type="molecule type" value="Genomic_DNA"/>
</dbReference>
<dbReference type="Gene3D" id="1.10.630.10">
    <property type="entry name" value="Cytochrome P450"/>
    <property type="match status" value="1"/>
</dbReference>
<dbReference type="OrthoDB" id="4168525at2"/>
<gene>
    <name evidence="3" type="ORF">ODI_03559</name>
    <name evidence="4" type="ORF">ODI_R0617</name>
</gene>
<dbReference type="GO" id="GO:0016705">
    <property type="term" value="F:oxidoreductase activity, acting on paired donors, with incorporation or reduction of molecular oxygen"/>
    <property type="evidence" value="ECO:0007669"/>
    <property type="project" value="InterPro"/>
</dbReference>
<keyword evidence="5" id="KW-1185">Reference proteome</keyword>
<protein>
    <submittedName>
        <fullName evidence="3">Putative cytochrome P450 hydroxylase</fullName>
    </submittedName>
</protein>
<evidence type="ECO:0000256" key="1">
    <source>
        <dbReference type="ARBA" id="ARBA00010617"/>
    </source>
</evidence>
<dbReference type="RefSeq" id="WP_067753930.1">
    <property type="nucleotide sequence ID" value="NZ_LT907988.1"/>
</dbReference>
<dbReference type="InterPro" id="IPR002397">
    <property type="entry name" value="Cyt_P450_B"/>
</dbReference>
<keyword evidence="2" id="KW-0479">Metal-binding</keyword>
<dbReference type="PROSITE" id="PS00086">
    <property type="entry name" value="CYTOCHROME_P450"/>
    <property type="match status" value="1"/>
</dbReference>
<dbReference type="GO" id="GO:0020037">
    <property type="term" value="F:heme binding"/>
    <property type="evidence" value="ECO:0007669"/>
    <property type="project" value="InterPro"/>
</dbReference>
<proteinExistence type="inferred from homology"/>
<dbReference type="GO" id="GO:0004497">
    <property type="term" value="F:monooxygenase activity"/>
    <property type="evidence" value="ECO:0007669"/>
    <property type="project" value="UniProtKB-KW"/>
</dbReference>
<name>A0A1C3K2A2_9BURK</name>
<comment type="similarity">
    <text evidence="1 2">Belongs to the cytochrome P450 family.</text>
</comment>
<dbReference type="InterPro" id="IPR036396">
    <property type="entry name" value="Cyt_P450_sf"/>
</dbReference>
<accession>A0A1C3K2A2</accession>
<dbReference type="InterPro" id="IPR017972">
    <property type="entry name" value="Cyt_P450_CS"/>
</dbReference>
<keyword evidence="2" id="KW-0560">Oxidoreductase</keyword>
<dbReference type="PANTHER" id="PTHR46696">
    <property type="entry name" value="P450, PUTATIVE (EUROFUNG)-RELATED"/>
    <property type="match status" value="1"/>
</dbReference>
<evidence type="ECO:0000313" key="5">
    <source>
        <dbReference type="Proteomes" id="UP000078558"/>
    </source>
</evidence>
<dbReference type="InterPro" id="IPR001128">
    <property type="entry name" value="Cyt_P450"/>
</dbReference>
<evidence type="ECO:0000313" key="3">
    <source>
        <dbReference type="EMBL" id="SBT25631.1"/>
    </source>
</evidence>
<reference evidence="3 5" key="1">
    <citation type="submission" date="2016-06" db="EMBL/GenBank/DDBJ databases">
        <authorList>
            <person name="Kjaerup R.B."/>
            <person name="Dalgaard T.S."/>
            <person name="Juul-Madsen H.R."/>
        </authorList>
    </citation>
    <scope>NUCLEOTIDE SEQUENCE [LARGE SCALE GENOMIC DNA]</scope>
    <source>
        <strain evidence="3">Orrdi1</strain>
    </source>
</reference>
<dbReference type="SUPFAM" id="SSF48264">
    <property type="entry name" value="Cytochrome P450"/>
    <property type="match status" value="1"/>
</dbReference>
<dbReference type="EMBL" id="FLRC01000021">
    <property type="protein sequence ID" value="SBT25631.1"/>
    <property type="molecule type" value="Genomic_DNA"/>
</dbReference>
<dbReference type="AlphaFoldDB" id="A0A1C3K2A2"/>
<keyword evidence="2" id="KW-0503">Monooxygenase</keyword>
<organism evidence="3 5">
    <name type="scientific">Orrella dioscoreae</name>
    <dbReference type="NCBI Taxonomy" id="1851544"/>
    <lineage>
        <taxon>Bacteria</taxon>
        <taxon>Pseudomonadati</taxon>
        <taxon>Pseudomonadota</taxon>
        <taxon>Betaproteobacteria</taxon>
        <taxon>Burkholderiales</taxon>
        <taxon>Alcaligenaceae</taxon>
        <taxon>Orrella</taxon>
    </lineage>
</organism>
<keyword evidence="2" id="KW-0408">Iron</keyword>
<dbReference type="STRING" id="1851544.ODI_03559"/>
<dbReference type="GO" id="GO:0005506">
    <property type="term" value="F:iron ion binding"/>
    <property type="evidence" value="ECO:0007669"/>
    <property type="project" value="InterPro"/>
</dbReference>
<dbReference type="Proteomes" id="UP000078558">
    <property type="component" value="Chromosome I"/>
</dbReference>
<dbReference type="PANTHER" id="PTHR46696:SF1">
    <property type="entry name" value="CYTOCHROME P450 YJIB-RELATED"/>
    <property type="match status" value="1"/>
</dbReference>
<evidence type="ECO:0000313" key="4">
    <source>
        <dbReference type="EMBL" id="SOE47050.1"/>
    </source>
</evidence>